<evidence type="ECO:0000313" key="7">
    <source>
        <dbReference type="EMBL" id="GHH87969.1"/>
    </source>
</evidence>
<dbReference type="InterPro" id="IPR000573">
    <property type="entry name" value="AconitaseA/IPMdHydase_ssu_swvl"/>
</dbReference>
<dbReference type="SUPFAM" id="SSF52016">
    <property type="entry name" value="LeuD/IlvD-like"/>
    <property type="match status" value="1"/>
</dbReference>
<organism evidence="7 8">
    <name type="scientific">Streptomyces sulfonofaciens</name>
    <dbReference type="NCBI Taxonomy" id="68272"/>
    <lineage>
        <taxon>Bacteria</taxon>
        <taxon>Bacillati</taxon>
        <taxon>Actinomycetota</taxon>
        <taxon>Actinomycetes</taxon>
        <taxon>Kitasatosporales</taxon>
        <taxon>Streptomycetaceae</taxon>
        <taxon>Streptomyces</taxon>
    </lineage>
</organism>
<dbReference type="InterPro" id="IPR011827">
    <property type="entry name" value="LeuD_type2/HacB/DmdB"/>
</dbReference>
<comment type="caution">
    <text evidence="7">The sequence shown here is derived from an EMBL/GenBank/DDBJ whole genome shotgun (WGS) entry which is preliminary data.</text>
</comment>
<accession>A0A919L938</accession>
<evidence type="ECO:0000259" key="6">
    <source>
        <dbReference type="Pfam" id="PF00694"/>
    </source>
</evidence>
<dbReference type="RefSeq" id="WP_189938438.1">
    <property type="nucleotide sequence ID" value="NZ_BNCD01000031.1"/>
</dbReference>
<protein>
    <recommendedName>
        <fullName evidence="2">3-isopropylmalate dehydratase small subunit</fullName>
    </recommendedName>
    <alternativeName>
        <fullName evidence="4">Alpha-IPM isomerase</fullName>
    </alternativeName>
    <alternativeName>
        <fullName evidence="5">Isopropylmalate isomerase</fullName>
    </alternativeName>
</protein>
<dbReference type="GO" id="GO:0016836">
    <property type="term" value="F:hydro-lyase activity"/>
    <property type="evidence" value="ECO:0007669"/>
    <property type="project" value="InterPro"/>
</dbReference>
<keyword evidence="8" id="KW-1185">Reference proteome</keyword>
<dbReference type="Gene3D" id="3.20.19.10">
    <property type="entry name" value="Aconitase, domain 4"/>
    <property type="match status" value="1"/>
</dbReference>
<evidence type="ECO:0000256" key="5">
    <source>
        <dbReference type="ARBA" id="ARBA00033368"/>
    </source>
</evidence>
<dbReference type="PANTHER" id="PTHR43345:SF2">
    <property type="entry name" value="3-ISOPROPYLMALATE DEHYDRATASE SMALL SUBUNIT 1"/>
    <property type="match status" value="1"/>
</dbReference>
<proteinExistence type="inferred from homology"/>
<dbReference type="InterPro" id="IPR033940">
    <property type="entry name" value="IPMI_Swivel"/>
</dbReference>
<comment type="similarity">
    <text evidence="1">Belongs to the LeuD family. LeuD type 2 subfamily.</text>
</comment>
<reference evidence="7" key="2">
    <citation type="submission" date="2020-09" db="EMBL/GenBank/DDBJ databases">
        <authorList>
            <person name="Sun Q."/>
            <person name="Ohkuma M."/>
        </authorList>
    </citation>
    <scope>NUCLEOTIDE SEQUENCE</scope>
    <source>
        <strain evidence="7">JCM 5069</strain>
    </source>
</reference>
<evidence type="ECO:0000256" key="2">
    <source>
        <dbReference type="ARBA" id="ARBA00017233"/>
    </source>
</evidence>
<keyword evidence="3" id="KW-0456">Lyase</keyword>
<dbReference type="AlphaFoldDB" id="A0A919L938"/>
<dbReference type="InterPro" id="IPR015928">
    <property type="entry name" value="Aconitase/3IPM_dehydase_swvl"/>
</dbReference>
<reference evidence="7" key="1">
    <citation type="journal article" date="2014" name="Int. J. Syst. Evol. Microbiol.">
        <title>Complete genome sequence of Corynebacterium casei LMG S-19264T (=DSM 44701T), isolated from a smear-ripened cheese.</title>
        <authorList>
            <consortium name="US DOE Joint Genome Institute (JGI-PGF)"/>
            <person name="Walter F."/>
            <person name="Albersmeier A."/>
            <person name="Kalinowski J."/>
            <person name="Ruckert C."/>
        </authorList>
    </citation>
    <scope>NUCLEOTIDE SEQUENCE</scope>
    <source>
        <strain evidence="7">JCM 5069</strain>
    </source>
</reference>
<dbReference type="PANTHER" id="PTHR43345">
    <property type="entry name" value="3-ISOPROPYLMALATE DEHYDRATASE SMALL SUBUNIT 2-RELATED-RELATED"/>
    <property type="match status" value="1"/>
</dbReference>
<dbReference type="NCBIfam" id="TIGR02087">
    <property type="entry name" value="LEUD_arch"/>
    <property type="match status" value="1"/>
</dbReference>
<dbReference type="CDD" id="cd01577">
    <property type="entry name" value="IPMI_Swivel"/>
    <property type="match status" value="1"/>
</dbReference>
<dbReference type="Pfam" id="PF00694">
    <property type="entry name" value="Aconitase_C"/>
    <property type="match status" value="1"/>
</dbReference>
<evidence type="ECO:0000256" key="4">
    <source>
        <dbReference type="ARBA" id="ARBA00031631"/>
    </source>
</evidence>
<name>A0A919L938_9ACTN</name>
<dbReference type="Proteomes" id="UP000603708">
    <property type="component" value="Unassembled WGS sequence"/>
</dbReference>
<dbReference type="EMBL" id="BNCD01000031">
    <property type="protein sequence ID" value="GHH87969.1"/>
    <property type="molecule type" value="Genomic_DNA"/>
</dbReference>
<evidence type="ECO:0000313" key="8">
    <source>
        <dbReference type="Proteomes" id="UP000603708"/>
    </source>
</evidence>
<sequence>MTTAPETRVGGKTITFGDDVNTDVIIPGRYLVSIDPVELAEHAFEPLGPEVQKELKASRVVVAGRNFGCGSAREQAASCLTGAGVRAVVATSFSRVFFRNAINTGLVAVECPQAVDALAAAGGRGEMWVDYDQGTVETAGGTFGFAPYPQGLREILQDGGLIPHLMRSFAQEGTVR</sequence>
<evidence type="ECO:0000256" key="1">
    <source>
        <dbReference type="ARBA" id="ARBA00009869"/>
    </source>
</evidence>
<dbReference type="InterPro" id="IPR050075">
    <property type="entry name" value="LeuD"/>
</dbReference>
<feature type="domain" description="Aconitase A/isopropylmalate dehydratase small subunit swivel" evidence="6">
    <location>
        <begin position="55"/>
        <end position="113"/>
    </location>
</feature>
<gene>
    <name evidence="7" type="primary">leuD</name>
    <name evidence="7" type="ORF">GCM10018793_65830</name>
</gene>
<evidence type="ECO:0000256" key="3">
    <source>
        <dbReference type="ARBA" id="ARBA00023239"/>
    </source>
</evidence>